<accession>Q22WQ2</accession>
<gene>
    <name evidence="1" type="ORF">TTHERM_00975400</name>
</gene>
<proteinExistence type="predicted"/>
<evidence type="ECO:0000313" key="2">
    <source>
        <dbReference type="Proteomes" id="UP000009168"/>
    </source>
</evidence>
<dbReference type="RefSeq" id="XP_001009985.2">
    <property type="nucleotide sequence ID" value="XM_001009985.2"/>
</dbReference>
<dbReference type="EMBL" id="GG662813">
    <property type="protein sequence ID" value="EAR89740.2"/>
    <property type="molecule type" value="Genomic_DNA"/>
</dbReference>
<evidence type="ECO:0000313" key="1">
    <source>
        <dbReference type="EMBL" id="EAR89740.2"/>
    </source>
</evidence>
<reference evidence="2" key="1">
    <citation type="journal article" date="2006" name="PLoS Biol.">
        <title>Macronuclear genome sequence of the ciliate Tetrahymena thermophila, a model eukaryote.</title>
        <authorList>
            <person name="Eisen J.A."/>
            <person name="Coyne R.S."/>
            <person name="Wu M."/>
            <person name="Wu D."/>
            <person name="Thiagarajan M."/>
            <person name="Wortman J.R."/>
            <person name="Badger J.H."/>
            <person name="Ren Q."/>
            <person name="Amedeo P."/>
            <person name="Jones K.M."/>
            <person name="Tallon L.J."/>
            <person name="Delcher A.L."/>
            <person name="Salzberg S.L."/>
            <person name="Silva J.C."/>
            <person name="Haas B.J."/>
            <person name="Majoros W.H."/>
            <person name="Farzad M."/>
            <person name="Carlton J.M."/>
            <person name="Smith R.K. Jr."/>
            <person name="Garg J."/>
            <person name="Pearlman R.E."/>
            <person name="Karrer K.M."/>
            <person name="Sun L."/>
            <person name="Manning G."/>
            <person name="Elde N.C."/>
            <person name="Turkewitz A.P."/>
            <person name="Asai D.J."/>
            <person name="Wilkes D.E."/>
            <person name="Wang Y."/>
            <person name="Cai H."/>
            <person name="Collins K."/>
            <person name="Stewart B.A."/>
            <person name="Lee S.R."/>
            <person name="Wilamowska K."/>
            <person name="Weinberg Z."/>
            <person name="Ruzzo W.L."/>
            <person name="Wloga D."/>
            <person name="Gaertig J."/>
            <person name="Frankel J."/>
            <person name="Tsao C.-C."/>
            <person name="Gorovsky M.A."/>
            <person name="Keeling P.J."/>
            <person name="Waller R.F."/>
            <person name="Patron N.J."/>
            <person name="Cherry J.M."/>
            <person name="Stover N.A."/>
            <person name="Krieger C.J."/>
            <person name="del Toro C."/>
            <person name="Ryder H.F."/>
            <person name="Williamson S.C."/>
            <person name="Barbeau R.A."/>
            <person name="Hamilton E.P."/>
            <person name="Orias E."/>
        </authorList>
    </citation>
    <scope>NUCLEOTIDE SEQUENCE [LARGE SCALE GENOMIC DNA]</scope>
    <source>
        <strain evidence="2">SB210</strain>
    </source>
</reference>
<dbReference type="HOGENOM" id="CLU_1499233_0_0_1"/>
<dbReference type="GeneID" id="7844441"/>
<sequence length="197" mass="23671">MDTRENQFEEELQKIKQTVKQHDSDELILKINNLKLDNQFKDSIIFNLVQKMDVKAVMEKVYLNELETIESYPQQLKYYVHFPYLLHGTLVILFYLRYKKLLNPTNTISVLCASSLLNEFGRYKRVQATNPQNFIKYKEASENYNYLMDQQLYKGGISFKDVMKYYFKIDIDSTYKRLKHMMFDDILNDDVITTQFF</sequence>
<name>Q22WQ2_TETTS</name>
<dbReference type="KEGG" id="tet:TTHERM_00975400"/>
<dbReference type="Proteomes" id="UP000009168">
    <property type="component" value="Unassembled WGS sequence"/>
</dbReference>
<dbReference type="AlphaFoldDB" id="Q22WQ2"/>
<dbReference type="InParanoid" id="Q22WQ2"/>
<keyword evidence="2" id="KW-1185">Reference proteome</keyword>
<protein>
    <submittedName>
        <fullName evidence="1">Uncharacterized protein</fullName>
    </submittedName>
</protein>
<organism evidence="1 2">
    <name type="scientific">Tetrahymena thermophila (strain SB210)</name>
    <dbReference type="NCBI Taxonomy" id="312017"/>
    <lineage>
        <taxon>Eukaryota</taxon>
        <taxon>Sar</taxon>
        <taxon>Alveolata</taxon>
        <taxon>Ciliophora</taxon>
        <taxon>Intramacronucleata</taxon>
        <taxon>Oligohymenophorea</taxon>
        <taxon>Hymenostomatida</taxon>
        <taxon>Tetrahymenina</taxon>
        <taxon>Tetrahymenidae</taxon>
        <taxon>Tetrahymena</taxon>
    </lineage>
</organism>